<dbReference type="EMBL" id="MUGV01000034">
    <property type="protein sequence ID" value="OXA76721.1"/>
    <property type="molecule type" value="Genomic_DNA"/>
</dbReference>
<reference evidence="1 2" key="1">
    <citation type="submission" date="2016-11" db="EMBL/GenBank/DDBJ databases">
        <title>Whole genomes of Flavobacteriaceae.</title>
        <authorList>
            <person name="Stine C."/>
            <person name="Li C."/>
            <person name="Tadesse D."/>
        </authorList>
    </citation>
    <scope>NUCLEOTIDE SEQUENCE [LARGE SCALE GENOMIC DNA]</scope>
    <source>
        <strain evidence="1 2">DSM 15937</strain>
    </source>
</reference>
<name>A0ABX4BMD8_FLAFR</name>
<keyword evidence="2" id="KW-1185">Reference proteome</keyword>
<proteinExistence type="predicted"/>
<protein>
    <recommendedName>
        <fullName evidence="3">Transposase</fullName>
    </recommendedName>
</protein>
<evidence type="ECO:0008006" key="3">
    <source>
        <dbReference type="Google" id="ProtNLM"/>
    </source>
</evidence>
<dbReference type="Proteomes" id="UP000198382">
    <property type="component" value="Unassembled WGS sequence"/>
</dbReference>
<gene>
    <name evidence="1" type="ORF">B0A65_18180</name>
</gene>
<sequence>MVQNRCTEVQDIDKSEIYSGFQAKSSNPALPTKRVKEVKRSLFQSFQKPAKNVVKPANPRIRRFFAFKAVFKLYKNAHNFYGRIVAQTI</sequence>
<comment type="caution">
    <text evidence="1">The sequence shown here is derived from an EMBL/GenBank/DDBJ whole genome shotgun (WGS) entry which is preliminary data.</text>
</comment>
<organism evidence="1 2">
    <name type="scientific">Flavobacterium frigidimaris</name>
    <dbReference type="NCBI Taxonomy" id="262320"/>
    <lineage>
        <taxon>Bacteria</taxon>
        <taxon>Pseudomonadati</taxon>
        <taxon>Bacteroidota</taxon>
        <taxon>Flavobacteriia</taxon>
        <taxon>Flavobacteriales</taxon>
        <taxon>Flavobacteriaceae</taxon>
        <taxon>Flavobacterium</taxon>
    </lineage>
</organism>
<accession>A0ABX4BMD8</accession>
<evidence type="ECO:0000313" key="2">
    <source>
        <dbReference type="Proteomes" id="UP000198382"/>
    </source>
</evidence>
<evidence type="ECO:0000313" key="1">
    <source>
        <dbReference type="EMBL" id="OXA76721.1"/>
    </source>
</evidence>